<accession>A0A4Z0S328</accession>
<keyword evidence="6 8" id="KW-1133">Transmembrane helix</keyword>
<evidence type="ECO:0000256" key="1">
    <source>
        <dbReference type="ARBA" id="ARBA00004651"/>
    </source>
</evidence>
<evidence type="ECO:0000256" key="4">
    <source>
        <dbReference type="ARBA" id="ARBA00022475"/>
    </source>
</evidence>
<keyword evidence="7 8" id="KW-0472">Membrane</keyword>
<evidence type="ECO:0000256" key="8">
    <source>
        <dbReference type="RuleBase" id="RU363032"/>
    </source>
</evidence>
<dbReference type="InterPro" id="IPR051124">
    <property type="entry name" value="Phosphate_Transport_Permease"/>
</dbReference>
<reference evidence="11 12" key="1">
    <citation type="submission" date="2018-03" db="EMBL/GenBank/DDBJ databases">
        <title>Genome sequencing of Weissella confusa isolates.</title>
        <authorList>
            <person name="Kajala I."/>
            <person name="Baruah R."/>
            <person name="Bergsveinson J."/>
            <person name="Juvonen R."/>
            <person name="Ziola B."/>
        </authorList>
    </citation>
    <scope>NUCLEOTIDE SEQUENCE [LARGE SCALE GENOMIC DNA]</scope>
    <source>
        <strain evidence="11 12">VTT E-062653</strain>
    </source>
</reference>
<organism evidence="11 12">
    <name type="scientific">Weissella confusa</name>
    <name type="common">Lactobacillus confusus</name>
    <dbReference type="NCBI Taxonomy" id="1583"/>
    <lineage>
        <taxon>Bacteria</taxon>
        <taxon>Bacillati</taxon>
        <taxon>Bacillota</taxon>
        <taxon>Bacilli</taxon>
        <taxon>Lactobacillales</taxon>
        <taxon>Lactobacillaceae</taxon>
        <taxon>Weissella</taxon>
    </lineage>
</organism>
<dbReference type="InterPro" id="IPR000515">
    <property type="entry name" value="MetI-like"/>
</dbReference>
<feature type="transmembrane region" description="Helical" evidence="8">
    <location>
        <begin position="85"/>
        <end position="110"/>
    </location>
</feature>
<comment type="caution">
    <text evidence="11">The sequence shown here is derived from an EMBL/GenBank/DDBJ whole genome shotgun (WGS) entry which is preliminary data.</text>
</comment>
<feature type="transmembrane region" description="Helical" evidence="8">
    <location>
        <begin position="209"/>
        <end position="230"/>
    </location>
</feature>
<evidence type="ECO:0000256" key="3">
    <source>
        <dbReference type="ARBA" id="ARBA00022448"/>
    </source>
</evidence>
<evidence type="ECO:0000313" key="12">
    <source>
        <dbReference type="Proteomes" id="UP000297646"/>
    </source>
</evidence>
<dbReference type="AlphaFoldDB" id="A0A4Z0S328"/>
<comment type="subcellular location">
    <subcellularLocation>
        <location evidence="1 8">Cell membrane</location>
        <topology evidence="1 8">Multi-pass membrane protein</topology>
    </subcellularLocation>
</comment>
<dbReference type="Proteomes" id="UP000297646">
    <property type="component" value="Unassembled WGS sequence"/>
</dbReference>
<comment type="function">
    <text evidence="9">Part of the binding-protein-dependent transport system for phosphate; probably responsible for the translocation of the substrate across the membrane.</text>
</comment>
<dbReference type="RefSeq" id="WP_135518424.1">
    <property type="nucleotide sequence ID" value="NZ_PVSN01000019.1"/>
</dbReference>
<dbReference type="PANTHER" id="PTHR30425">
    <property type="entry name" value="PHOSPHATE TRANSPORT SYSTEM PERMEASE PROTEIN PST"/>
    <property type="match status" value="1"/>
</dbReference>
<proteinExistence type="inferred from homology"/>
<dbReference type="GO" id="GO:0005886">
    <property type="term" value="C:plasma membrane"/>
    <property type="evidence" value="ECO:0007669"/>
    <property type="project" value="UniProtKB-SubCell"/>
</dbReference>
<keyword evidence="4 9" id="KW-1003">Cell membrane</keyword>
<dbReference type="EMBL" id="PVSN01000019">
    <property type="protein sequence ID" value="TGE74697.1"/>
    <property type="molecule type" value="Genomic_DNA"/>
</dbReference>
<protein>
    <recommendedName>
        <fullName evidence="9">Phosphate transport system permease protein</fullName>
    </recommendedName>
</protein>
<keyword evidence="9" id="KW-0592">Phosphate transport</keyword>
<dbReference type="GO" id="GO:0005315">
    <property type="term" value="F:phosphate transmembrane transporter activity"/>
    <property type="evidence" value="ECO:0007669"/>
    <property type="project" value="InterPro"/>
</dbReference>
<evidence type="ECO:0000256" key="2">
    <source>
        <dbReference type="ARBA" id="ARBA00007069"/>
    </source>
</evidence>
<dbReference type="Gene3D" id="1.10.3720.10">
    <property type="entry name" value="MetI-like"/>
    <property type="match status" value="1"/>
</dbReference>
<name>A0A4Z0S328_WEICO</name>
<evidence type="ECO:0000256" key="7">
    <source>
        <dbReference type="ARBA" id="ARBA00023136"/>
    </source>
</evidence>
<dbReference type="NCBIfam" id="TIGR02138">
    <property type="entry name" value="phosphate_pstC"/>
    <property type="match status" value="1"/>
</dbReference>
<dbReference type="CDD" id="cd06261">
    <property type="entry name" value="TM_PBP2"/>
    <property type="match status" value="1"/>
</dbReference>
<dbReference type="SUPFAM" id="SSF161098">
    <property type="entry name" value="MetI-like"/>
    <property type="match status" value="1"/>
</dbReference>
<dbReference type="InterPro" id="IPR035906">
    <property type="entry name" value="MetI-like_sf"/>
</dbReference>
<comment type="similarity">
    <text evidence="2 9">Belongs to the binding-protein-dependent transport system permease family. CysTW subfamily.</text>
</comment>
<feature type="transmembrane region" description="Helical" evidence="8">
    <location>
        <begin position="122"/>
        <end position="147"/>
    </location>
</feature>
<evidence type="ECO:0000313" key="11">
    <source>
        <dbReference type="EMBL" id="TGE74697.1"/>
    </source>
</evidence>
<dbReference type="PROSITE" id="PS50928">
    <property type="entry name" value="ABC_TM1"/>
    <property type="match status" value="1"/>
</dbReference>
<dbReference type="Pfam" id="PF00528">
    <property type="entry name" value="BPD_transp_1"/>
    <property type="match status" value="1"/>
</dbReference>
<feature type="domain" description="ABC transmembrane type-1" evidence="10">
    <location>
        <begin position="86"/>
        <end position="296"/>
    </location>
</feature>
<evidence type="ECO:0000256" key="5">
    <source>
        <dbReference type="ARBA" id="ARBA00022692"/>
    </source>
</evidence>
<dbReference type="OrthoDB" id="9785113at2"/>
<keyword evidence="3 8" id="KW-0813">Transport</keyword>
<gene>
    <name evidence="11" type="primary">pstC</name>
    <name evidence="11" type="ORF">C6P11_02845</name>
</gene>
<feature type="transmembrane region" description="Helical" evidence="8">
    <location>
        <begin position="277"/>
        <end position="300"/>
    </location>
</feature>
<feature type="transmembrane region" description="Helical" evidence="8">
    <location>
        <begin position="153"/>
        <end position="176"/>
    </location>
</feature>
<dbReference type="GO" id="GO:0006817">
    <property type="term" value="P:phosphate ion transport"/>
    <property type="evidence" value="ECO:0007669"/>
    <property type="project" value="UniProtKB-KW"/>
</dbReference>
<keyword evidence="5 8" id="KW-0812">Transmembrane</keyword>
<feature type="transmembrane region" description="Helical" evidence="8">
    <location>
        <begin position="20"/>
        <end position="44"/>
    </location>
</feature>
<evidence type="ECO:0000259" key="10">
    <source>
        <dbReference type="PROSITE" id="PS50928"/>
    </source>
</evidence>
<dbReference type="PANTHER" id="PTHR30425:SF2">
    <property type="entry name" value="ABC TRANSPORTER PERMEASE PROTEIN YQGH-RELATED"/>
    <property type="match status" value="1"/>
</dbReference>
<evidence type="ECO:0000256" key="9">
    <source>
        <dbReference type="RuleBase" id="RU363054"/>
    </source>
</evidence>
<evidence type="ECO:0000256" key="6">
    <source>
        <dbReference type="ARBA" id="ARBA00022989"/>
    </source>
</evidence>
<sequence length="305" mass="32415">MDDIRESLLKQSAATRKDRFGRYLSLGALLLIVVVVLSIFWFVASKGLATFFANKVNIWDFLTGTKWAPGQTDANGHPYVGAAPMIVGSFLVTLISALIATPFAIGTAVFMTEISPKRGAKILGPVTELLVGIPSVVYGFIGLSVIVPVMRHLFGGSGFGILAGAMVLFVMILPTVTSMTVDTLKSVPRYYRESSLALGATRWQMIYKVILRAATPGILTAVVFGMARAFGEALAVQMVVGNAALMPQNLTSPAATLTSVLTQGIGNTVMGSLENNALWSLALILLLMSLVFNSVIRAIAKKGAM</sequence>
<dbReference type="InterPro" id="IPR011864">
    <property type="entry name" value="Phosphate_PstC"/>
</dbReference>